<feature type="compositionally biased region" description="Low complexity" evidence="1">
    <location>
        <begin position="1"/>
        <end position="19"/>
    </location>
</feature>
<evidence type="ECO:0000313" key="3">
    <source>
        <dbReference type="EMBL" id="KAG9392027.1"/>
    </source>
</evidence>
<evidence type="ECO:0000259" key="2">
    <source>
        <dbReference type="Pfam" id="PF10453"/>
    </source>
</evidence>
<feature type="domain" description="FMR1-interacting protein 1 conserved" evidence="2">
    <location>
        <begin position="36"/>
        <end position="76"/>
    </location>
</feature>
<evidence type="ECO:0000256" key="1">
    <source>
        <dbReference type="SAM" id="MobiDB-lite"/>
    </source>
</evidence>
<dbReference type="EMBL" id="JAHDYR010000040">
    <property type="protein sequence ID" value="KAG9392027.1"/>
    <property type="molecule type" value="Genomic_DNA"/>
</dbReference>
<proteinExistence type="predicted"/>
<organism evidence="3 4">
    <name type="scientific">Carpediemonas membranifera</name>
    <dbReference type="NCBI Taxonomy" id="201153"/>
    <lineage>
        <taxon>Eukaryota</taxon>
        <taxon>Metamonada</taxon>
        <taxon>Carpediemonas-like organisms</taxon>
        <taxon>Carpediemonas</taxon>
    </lineage>
</organism>
<dbReference type="OrthoDB" id="273070at2759"/>
<dbReference type="AlphaFoldDB" id="A0A8J6B387"/>
<dbReference type="Pfam" id="PF10453">
    <property type="entry name" value="NUFIP1"/>
    <property type="match status" value="1"/>
</dbReference>
<dbReference type="Proteomes" id="UP000717585">
    <property type="component" value="Unassembled WGS sequence"/>
</dbReference>
<evidence type="ECO:0000313" key="4">
    <source>
        <dbReference type="Proteomes" id="UP000717585"/>
    </source>
</evidence>
<reference evidence="3" key="1">
    <citation type="submission" date="2021-05" db="EMBL/GenBank/DDBJ databases">
        <title>A free-living protist that lacks canonical eukaryotic 1 DNA replication and segregation systems.</title>
        <authorList>
            <person name="Salas-Leiva D.E."/>
            <person name="Tromer E.C."/>
            <person name="Curtis B.A."/>
            <person name="Jerlstrom-Hultqvist J."/>
            <person name="Kolisko M."/>
            <person name="Yi Z."/>
            <person name="Salas-Leiva J.S."/>
            <person name="Gallot-Lavallee L."/>
            <person name="Kops G.J.P.L."/>
            <person name="Archibald J.M."/>
            <person name="Simpson A.G.B."/>
            <person name="Roger A.J."/>
        </authorList>
    </citation>
    <scope>NUCLEOTIDE SEQUENCE</scope>
    <source>
        <strain evidence="3">BICM</strain>
    </source>
</reference>
<keyword evidence="4" id="KW-1185">Reference proteome</keyword>
<sequence length="137" mass="15408">MSSATPLAAKPTTKKTASSRPIQKKQKGVPSTAGYRIPIIETDEDLRKYIAERKARYPTRARVAEKITRQEDAKTEAEAEAEEKLEVEASTSHKAVPRQTFSEPSRPPTLLEQLKYGDVRRDKRLVLLALVHLLDGR</sequence>
<feature type="region of interest" description="Disordered" evidence="1">
    <location>
        <begin position="68"/>
        <end position="109"/>
    </location>
</feature>
<name>A0A8J6B387_9EUKA</name>
<feature type="compositionally biased region" description="Basic and acidic residues" evidence="1">
    <location>
        <begin position="68"/>
        <end position="87"/>
    </location>
</feature>
<accession>A0A8J6B387</accession>
<feature type="region of interest" description="Disordered" evidence="1">
    <location>
        <begin position="1"/>
        <end position="32"/>
    </location>
</feature>
<dbReference type="InterPro" id="IPR019496">
    <property type="entry name" value="NUFIP1_cons_dom"/>
</dbReference>
<protein>
    <submittedName>
        <fullName evidence="3">Nuclear fragile X mental retardation-interacting protein 1, conserved domain</fullName>
    </submittedName>
</protein>
<comment type="caution">
    <text evidence="3">The sequence shown here is derived from an EMBL/GenBank/DDBJ whole genome shotgun (WGS) entry which is preliminary data.</text>
</comment>
<gene>
    <name evidence="3" type="ORF">J8273_6618</name>
</gene>